<dbReference type="EMBL" id="VSSQ01028078">
    <property type="protein sequence ID" value="MPM77644.1"/>
    <property type="molecule type" value="Genomic_DNA"/>
</dbReference>
<evidence type="ECO:0000313" key="1">
    <source>
        <dbReference type="EMBL" id="MPM77644.1"/>
    </source>
</evidence>
<accession>A0A645CL31</accession>
<sequence length="148" mass="16648">MDDIKKTFSDFALSYLVKKIKVSPVSVVKNLQPISNNSDEISNLYNLSTSYIEEINKKIQDIVISTKYKFLGLNSSINITYDEIGRLIGFYSKLGFSKENYWTKLLSSASPSEVNTAKVMVRTVDSSISSVHYLLSLKTDIKSDTTII</sequence>
<name>A0A645CL31_9ZZZZ</name>
<gene>
    <name evidence="1" type="ORF">SDC9_124651</name>
</gene>
<dbReference type="AlphaFoldDB" id="A0A645CL31"/>
<organism evidence="1">
    <name type="scientific">bioreactor metagenome</name>
    <dbReference type="NCBI Taxonomy" id="1076179"/>
    <lineage>
        <taxon>unclassified sequences</taxon>
        <taxon>metagenomes</taxon>
        <taxon>ecological metagenomes</taxon>
    </lineage>
</organism>
<reference evidence="1" key="1">
    <citation type="submission" date="2019-08" db="EMBL/GenBank/DDBJ databases">
        <authorList>
            <person name="Kucharzyk K."/>
            <person name="Murdoch R.W."/>
            <person name="Higgins S."/>
            <person name="Loffler F."/>
        </authorList>
    </citation>
    <scope>NUCLEOTIDE SEQUENCE</scope>
</reference>
<comment type="caution">
    <text evidence="1">The sequence shown here is derived from an EMBL/GenBank/DDBJ whole genome shotgun (WGS) entry which is preliminary data.</text>
</comment>
<protein>
    <submittedName>
        <fullName evidence="1">Uncharacterized protein</fullName>
    </submittedName>
</protein>
<proteinExistence type="predicted"/>